<dbReference type="Proteomes" id="UP000544872">
    <property type="component" value="Unassembled WGS sequence"/>
</dbReference>
<proteinExistence type="predicted"/>
<protein>
    <recommendedName>
        <fullName evidence="3">GIY-YIG domain-containing protein</fullName>
    </recommendedName>
</protein>
<evidence type="ECO:0008006" key="3">
    <source>
        <dbReference type="Google" id="ProtNLM"/>
    </source>
</evidence>
<evidence type="ECO:0000313" key="2">
    <source>
        <dbReference type="Proteomes" id="UP000544872"/>
    </source>
</evidence>
<accession>A0A7W9ZK94</accession>
<organism evidence="1 2">
    <name type="scientific">Novispirillum itersonii</name>
    <name type="common">Aquaspirillum itersonii</name>
    <dbReference type="NCBI Taxonomy" id="189"/>
    <lineage>
        <taxon>Bacteria</taxon>
        <taxon>Pseudomonadati</taxon>
        <taxon>Pseudomonadota</taxon>
        <taxon>Alphaproteobacteria</taxon>
        <taxon>Rhodospirillales</taxon>
        <taxon>Novispirillaceae</taxon>
        <taxon>Novispirillum</taxon>
    </lineage>
</organism>
<keyword evidence="2" id="KW-1185">Reference proteome</keyword>
<gene>
    <name evidence="1" type="ORF">FHS48_003944</name>
</gene>
<name>A0A7W9ZK94_NOVIT</name>
<evidence type="ECO:0000313" key="1">
    <source>
        <dbReference type="EMBL" id="MBB6212488.1"/>
    </source>
</evidence>
<sequence>MDWNSFLGAFTCPAGRSFPDIHTTFSRRRSLDTLAGVPDEPGVYVLVAPNHEFTYPRRAGAVFYIGEAESLSVRLAQHLVHSTATAANARIGYDVYWPIYEYAGAFGAQFSYSTTADHKAEEGKLLERFARRFGAIPVANTKHSDFWHRVQVDA</sequence>
<comment type="caution">
    <text evidence="1">The sequence shown here is derived from an EMBL/GenBank/DDBJ whole genome shotgun (WGS) entry which is preliminary data.</text>
</comment>
<dbReference type="RefSeq" id="WP_184266621.1">
    <property type="nucleotide sequence ID" value="NZ_JACIIX010000029.1"/>
</dbReference>
<dbReference type="EMBL" id="JACIIX010000029">
    <property type="protein sequence ID" value="MBB6212488.1"/>
    <property type="molecule type" value="Genomic_DNA"/>
</dbReference>
<dbReference type="AlphaFoldDB" id="A0A7W9ZK94"/>
<reference evidence="1 2" key="1">
    <citation type="submission" date="2020-08" db="EMBL/GenBank/DDBJ databases">
        <title>Genomic Encyclopedia of Type Strains, Phase IV (KMG-IV): sequencing the most valuable type-strain genomes for metagenomic binning, comparative biology and taxonomic classification.</title>
        <authorList>
            <person name="Goeker M."/>
        </authorList>
    </citation>
    <scope>NUCLEOTIDE SEQUENCE [LARGE SCALE GENOMIC DNA]</scope>
    <source>
        <strain evidence="1 2">DSM 11590</strain>
    </source>
</reference>